<evidence type="ECO:0000259" key="15">
    <source>
        <dbReference type="Pfam" id="PF00294"/>
    </source>
</evidence>
<dbReference type="PROSITE" id="PS00584">
    <property type="entry name" value="PFKB_KINASES_2"/>
    <property type="match status" value="1"/>
</dbReference>
<dbReference type="AlphaFoldDB" id="A0A7S1QCP2"/>
<keyword evidence="9 14" id="KW-0067">ATP-binding</keyword>
<evidence type="ECO:0000256" key="5">
    <source>
        <dbReference type="ARBA" id="ARBA00022679"/>
    </source>
</evidence>
<dbReference type="GO" id="GO:0006166">
    <property type="term" value="P:purine ribonucleoside salvage"/>
    <property type="evidence" value="ECO:0007669"/>
    <property type="project" value="UniProtKB-KW"/>
</dbReference>
<dbReference type="InterPro" id="IPR002173">
    <property type="entry name" value="Carboh/pur_kinase_PfkB_CS"/>
</dbReference>
<feature type="active site" description="Proton acceptor" evidence="13">
    <location>
        <position position="338"/>
    </location>
</feature>
<dbReference type="EMBL" id="HBGF01032270">
    <property type="protein sequence ID" value="CAD9129308.1"/>
    <property type="molecule type" value="Transcribed_RNA"/>
</dbReference>
<dbReference type="GO" id="GO:0006144">
    <property type="term" value="P:purine nucleobase metabolic process"/>
    <property type="evidence" value="ECO:0007669"/>
    <property type="project" value="TreeGrafter"/>
</dbReference>
<evidence type="ECO:0000256" key="6">
    <source>
        <dbReference type="ARBA" id="ARBA00022726"/>
    </source>
</evidence>
<dbReference type="CDD" id="cd01168">
    <property type="entry name" value="adenosine_kinase"/>
    <property type="match status" value="1"/>
</dbReference>
<dbReference type="PRINTS" id="PR00989">
    <property type="entry name" value="ADENOKINASE"/>
</dbReference>
<reference evidence="16" key="1">
    <citation type="submission" date="2021-01" db="EMBL/GenBank/DDBJ databases">
        <authorList>
            <person name="Corre E."/>
            <person name="Pelletier E."/>
            <person name="Niang G."/>
            <person name="Scheremetjew M."/>
            <person name="Finn R."/>
            <person name="Kale V."/>
            <person name="Holt S."/>
            <person name="Cochrane G."/>
            <person name="Meng A."/>
            <person name="Brown T."/>
            <person name="Cohen L."/>
        </authorList>
    </citation>
    <scope>NUCLEOTIDE SEQUENCE</scope>
    <source>
        <strain evidence="16">CCAP 1951/1</strain>
    </source>
</reference>
<feature type="domain" description="Carbohydrate kinase PfkB" evidence="15">
    <location>
        <begin position="73"/>
        <end position="377"/>
    </location>
</feature>
<dbReference type="SUPFAM" id="SSF53613">
    <property type="entry name" value="Ribokinase-like"/>
    <property type="match status" value="1"/>
</dbReference>
<dbReference type="Gene3D" id="3.30.1110.10">
    <property type="match status" value="1"/>
</dbReference>
<keyword evidence="6 14" id="KW-0660">Purine salvage</keyword>
<evidence type="ECO:0000256" key="11">
    <source>
        <dbReference type="ARBA" id="ARBA00051362"/>
    </source>
</evidence>
<comment type="catalytic activity">
    <reaction evidence="11 14">
        <text>adenosine + ATP = AMP + ADP + H(+)</text>
        <dbReference type="Rhea" id="RHEA:20824"/>
        <dbReference type="ChEBI" id="CHEBI:15378"/>
        <dbReference type="ChEBI" id="CHEBI:16335"/>
        <dbReference type="ChEBI" id="CHEBI:30616"/>
        <dbReference type="ChEBI" id="CHEBI:456215"/>
        <dbReference type="ChEBI" id="CHEBI:456216"/>
        <dbReference type="EC" id="2.7.1.20"/>
    </reaction>
</comment>
<dbReference type="InterPro" id="IPR011611">
    <property type="entry name" value="PfkB_dom"/>
</dbReference>
<evidence type="ECO:0000256" key="10">
    <source>
        <dbReference type="ARBA" id="ARBA00022842"/>
    </source>
</evidence>
<dbReference type="PANTHER" id="PTHR45769:SF3">
    <property type="entry name" value="ADENOSINE KINASE"/>
    <property type="match status" value="1"/>
</dbReference>
<evidence type="ECO:0000256" key="3">
    <source>
        <dbReference type="ARBA" id="ARBA00010688"/>
    </source>
</evidence>
<evidence type="ECO:0000256" key="13">
    <source>
        <dbReference type="PIRSR" id="PIRSR601805-1"/>
    </source>
</evidence>
<dbReference type="EC" id="2.7.1.20" evidence="4 14"/>
<comment type="function">
    <text evidence="14">ATP dependent phosphorylation of adenosine and other related nucleoside analogs to monophosphate derivatives.</text>
</comment>
<evidence type="ECO:0000256" key="14">
    <source>
        <dbReference type="RuleBase" id="RU368116"/>
    </source>
</evidence>
<proteinExistence type="inferred from homology"/>
<dbReference type="InterPro" id="IPR001805">
    <property type="entry name" value="Adenokinase"/>
</dbReference>
<comment type="cofactor">
    <cofactor evidence="1 14">
        <name>Mg(2+)</name>
        <dbReference type="ChEBI" id="CHEBI:18420"/>
    </cofactor>
</comment>
<dbReference type="GO" id="GO:0005829">
    <property type="term" value="C:cytosol"/>
    <property type="evidence" value="ECO:0007669"/>
    <property type="project" value="TreeGrafter"/>
</dbReference>
<dbReference type="UniPathway" id="UPA00588">
    <property type="reaction ID" value="UER00659"/>
</dbReference>
<dbReference type="GO" id="GO:0005524">
    <property type="term" value="F:ATP binding"/>
    <property type="evidence" value="ECO:0007669"/>
    <property type="project" value="UniProtKB-UniRule"/>
</dbReference>
<dbReference type="FunFam" id="3.40.1190.20:FF:000076">
    <property type="entry name" value="Adenosine kinase"/>
    <property type="match status" value="1"/>
</dbReference>
<comment type="pathway">
    <text evidence="2 14">Purine metabolism; AMP biosynthesis via salvage pathway; AMP from adenosine: step 1/1.</text>
</comment>
<evidence type="ECO:0000256" key="7">
    <source>
        <dbReference type="ARBA" id="ARBA00022741"/>
    </source>
</evidence>
<dbReference type="InterPro" id="IPR029056">
    <property type="entry name" value="Ribokinase-like"/>
</dbReference>
<gene>
    <name evidence="16" type="ORF">NDES1114_LOCUS21567</name>
</gene>
<name>A0A7S1QCP2_NEODS</name>
<evidence type="ECO:0000256" key="2">
    <source>
        <dbReference type="ARBA" id="ARBA00004801"/>
    </source>
</evidence>
<dbReference type="GO" id="GO:0005634">
    <property type="term" value="C:nucleus"/>
    <property type="evidence" value="ECO:0007669"/>
    <property type="project" value="TreeGrafter"/>
</dbReference>
<dbReference type="Pfam" id="PF00294">
    <property type="entry name" value="PfkB"/>
    <property type="match status" value="1"/>
</dbReference>
<evidence type="ECO:0000256" key="9">
    <source>
        <dbReference type="ARBA" id="ARBA00022840"/>
    </source>
</evidence>
<accession>A0A7S1QCP2</accession>
<dbReference type="Gene3D" id="3.40.1190.20">
    <property type="match status" value="1"/>
</dbReference>
<dbReference type="PANTHER" id="PTHR45769">
    <property type="entry name" value="ADENOSINE KINASE"/>
    <property type="match status" value="1"/>
</dbReference>
<dbReference type="GO" id="GO:0044209">
    <property type="term" value="P:AMP salvage"/>
    <property type="evidence" value="ECO:0007669"/>
    <property type="project" value="UniProtKB-UniRule"/>
</dbReference>
<dbReference type="GO" id="GO:0004001">
    <property type="term" value="F:adenosine kinase activity"/>
    <property type="evidence" value="ECO:0007669"/>
    <property type="project" value="UniProtKB-UniRule"/>
</dbReference>
<comment type="similarity">
    <text evidence="3 14">Belongs to the carbohydrate kinase PfkB family.</text>
</comment>
<keyword evidence="8 14" id="KW-0418">Kinase</keyword>
<evidence type="ECO:0000256" key="4">
    <source>
        <dbReference type="ARBA" id="ARBA00012119"/>
    </source>
</evidence>
<evidence type="ECO:0000256" key="1">
    <source>
        <dbReference type="ARBA" id="ARBA00001946"/>
    </source>
</evidence>
<keyword evidence="5 14" id="KW-0808">Transferase</keyword>
<evidence type="ECO:0000256" key="8">
    <source>
        <dbReference type="ARBA" id="ARBA00022777"/>
    </source>
</evidence>
<sequence>MADEDSPPPSPDKASIAFASRNRSMSVATFLAHTPLPHASEEDPLCIVGFGHPLLDISSNVDKSFLKKYSVELGSCNLAEPNQLAIFEELSQRRDVEFVPGGACMNTVRVARWLLNRDICWFVGCLGDDEFGCILERALHRAGVKSVFQRHEVKPTGTCACLIVDRERSLLANLGAALELSMEHMAEEAVKAAMDSAGIFYLEGFFMNVVSSPTSSVTIGEHCVENNKVFAFNLSAPYLCLFFKDKLSAILPYVDILVGSIIDFEAYGESQGWDEKDMRTVVERVCALPKKNALRRRIVVMTNGAESTLVAVSGKPTREYQPLKIPEESIVDTNGAGDAFVGGFLSQIAKGRTLDQAIEIGHAAAATIIQHNGCTVPDTRPDILRDA</sequence>
<keyword evidence="10 14" id="KW-0460">Magnesium</keyword>
<evidence type="ECO:0000256" key="12">
    <source>
        <dbReference type="ARBA" id="ARBA00068771"/>
    </source>
</evidence>
<organism evidence="16">
    <name type="scientific">Neobodo designis</name>
    <name type="common">Flagellated protozoan</name>
    <name type="synonym">Bodo designis</name>
    <dbReference type="NCBI Taxonomy" id="312471"/>
    <lineage>
        <taxon>Eukaryota</taxon>
        <taxon>Discoba</taxon>
        <taxon>Euglenozoa</taxon>
        <taxon>Kinetoplastea</taxon>
        <taxon>Metakinetoplastina</taxon>
        <taxon>Neobodonida</taxon>
        <taxon>Neobodo</taxon>
    </lineage>
</organism>
<protein>
    <recommendedName>
        <fullName evidence="12 14">Adenosine kinase</fullName>
        <shortName evidence="14">AK</shortName>
        <ecNumber evidence="4 14">2.7.1.20</ecNumber>
    </recommendedName>
    <alternativeName>
        <fullName evidence="14">Adenosine 5'-phosphotransferase</fullName>
    </alternativeName>
</protein>
<evidence type="ECO:0000313" key="16">
    <source>
        <dbReference type="EMBL" id="CAD9129308.1"/>
    </source>
</evidence>
<keyword evidence="7 14" id="KW-0547">Nucleotide-binding</keyword>